<dbReference type="AlphaFoldDB" id="A0AAJ6BPY8"/>
<proteinExistence type="predicted"/>
<dbReference type="Proteomes" id="UP001218362">
    <property type="component" value="Chromosome"/>
</dbReference>
<dbReference type="KEGG" id="acob:P0Y56_01270"/>
<name>A0AAJ6BPY8_9SPHN</name>
<gene>
    <name evidence="1" type="ORF">P0Y56_01270</name>
</gene>
<organism evidence="1 2">
    <name type="scientific">Candidatus Andeanibacterium colombiense</name>
    <dbReference type="NCBI Taxonomy" id="3121345"/>
    <lineage>
        <taxon>Bacteria</taxon>
        <taxon>Pseudomonadati</taxon>
        <taxon>Pseudomonadota</taxon>
        <taxon>Alphaproteobacteria</taxon>
        <taxon>Sphingomonadales</taxon>
        <taxon>Sphingomonadaceae</taxon>
        <taxon>Candidatus Andeanibacterium</taxon>
    </lineage>
</organism>
<dbReference type="EMBL" id="CP119316">
    <property type="protein sequence ID" value="WEK46945.1"/>
    <property type="molecule type" value="Genomic_DNA"/>
</dbReference>
<accession>A0AAJ6BPY8</accession>
<evidence type="ECO:0000313" key="2">
    <source>
        <dbReference type="Proteomes" id="UP001218362"/>
    </source>
</evidence>
<sequence>MSHSSEYDVEDVLRLDLAESDAVIGSLGPILRHLLASESHSLFSDETIARVRGITEDIARQLLHAQAAAAGTAMPEDFAAACLDPLADALLGNAALLSHLHALALEWQLAERLHARNGLDPVLSPMLQALIASSDARTAAAAMTALAAQARFVQSLRRMELALTELPGDLLHIALVTLRTLASEADGASAQAATAALRAGFDEARSRLGLLSRLVTGMGGGAIAALSVEHAGVAIFLTAISIGSGQDRDLAILSTNDRQLARLALALRAAGLKPAAVEEQFAYLHPDVALPAGFGQVRADRAAALLAAATPFSAG</sequence>
<protein>
    <recommendedName>
        <fullName evidence="3">DUF2336 domain-containing protein</fullName>
    </recommendedName>
</protein>
<reference evidence="1" key="1">
    <citation type="submission" date="2023-03" db="EMBL/GenBank/DDBJ databases">
        <title>Andean soil-derived lignocellulolytic bacterial consortium as a source of novel taxa and putative plastic-active enzymes.</title>
        <authorList>
            <person name="Diaz-Garcia L."/>
            <person name="Chuvochina M."/>
            <person name="Feuerriegel G."/>
            <person name="Bunk B."/>
            <person name="Sproer C."/>
            <person name="Streit W.R."/>
            <person name="Rodriguez L.M."/>
            <person name="Overmann J."/>
            <person name="Jimenez D.J."/>
        </authorList>
    </citation>
    <scope>NUCLEOTIDE SEQUENCE</scope>
    <source>
        <strain evidence="1">MAG 26</strain>
    </source>
</reference>
<evidence type="ECO:0000313" key="1">
    <source>
        <dbReference type="EMBL" id="WEK46945.1"/>
    </source>
</evidence>
<evidence type="ECO:0008006" key="3">
    <source>
        <dbReference type="Google" id="ProtNLM"/>
    </source>
</evidence>